<keyword evidence="6 10" id="KW-0547">Nucleotide-binding</keyword>
<comment type="cofactor">
    <cofactor evidence="1 10">
        <name>Mg(2+)</name>
        <dbReference type="ChEBI" id="CHEBI:18420"/>
    </cofactor>
</comment>
<dbReference type="HAMAP" id="MF_00185">
    <property type="entry name" value="IPP_trans"/>
    <property type="match status" value="1"/>
</dbReference>
<organism evidence="14 15">
    <name type="scientific">Marinoscillum furvescens DSM 4134</name>
    <dbReference type="NCBI Taxonomy" id="1122208"/>
    <lineage>
        <taxon>Bacteria</taxon>
        <taxon>Pseudomonadati</taxon>
        <taxon>Bacteroidota</taxon>
        <taxon>Cytophagia</taxon>
        <taxon>Cytophagales</taxon>
        <taxon>Reichenbachiellaceae</taxon>
        <taxon>Marinoscillum</taxon>
    </lineage>
</organism>
<evidence type="ECO:0000256" key="3">
    <source>
        <dbReference type="ARBA" id="ARBA00005842"/>
    </source>
</evidence>
<dbReference type="NCBIfam" id="TIGR00174">
    <property type="entry name" value="miaA"/>
    <property type="match status" value="1"/>
</dbReference>
<dbReference type="PANTHER" id="PTHR11088:SF60">
    <property type="entry name" value="TRNA DIMETHYLALLYLTRANSFERASE"/>
    <property type="match status" value="1"/>
</dbReference>
<evidence type="ECO:0000256" key="13">
    <source>
        <dbReference type="RuleBase" id="RU003785"/>
    </source>
</evidence>
<dbReference type="PANTHER" id="PTHR11088">
    <property type="entry name" value="TRNA DIMETHYLALLYLTRANSFERASE"/>
    <property type="match status" value="1"/>
</dbReference>
<evidence type="ECO:0000256" key="10">
    <source>
        <dbReference type="HAMAP-Rule" id="MF_00185"/>
    </source>
</evidence>
<keyword evidence="15" id="KW-1185">Reference proteome</keyword>
<evidence type="ECO:0000256" key="1">
    <source>
        <dbReference type="ARBA" id="ARBA00001946"/>
    </source>
</evidence>
<evidence type="ECO:0000256" key="8">
    <source>
        <dbReference type="ARBA" id="ARBA00022842"/>
    </source>
</evidence>
<dbReference type="InterPro" id="IPR018022">
    <property type="entry name" value="IPT"/>
</dbReference>
<keyword evidence="5 10" id="KW-0819">tRNA processing</keyword>
<dbReference type="GO" id="GO:0005524">
    <property type="term" value="F:ATP binding"/>
    <property type="evidence" value="ECO:0007669"/>
    <property type="project" value="UniProtKB-UniRule"/>
</dbReference>
<feature type="site" description="Interaction with substrate tRNA" evidence="10">
    <location>
        <position position="104"/>
    </location>
</feature>
<evidence type="ECO:0000256" key="4">
    <source>
        <dbReference type="ARBA" id="ARBA00022679"/>
    </source>
</evidence>
<name>A0A3D9L2H0_MARFU</name>
<dbReference type="Proteomes" id="UP000256779">
    <property type="component" value="Unassembled WGS sequence"/>
</dbReference>
<dbReference type="RefSeq" id="WP_115868917.1">
    <property type="nucleotide sequence ID" value="NZ_QREG01000014.1"/>
</dbReference>
<accession>A0A3D9L2H0</accession>
<gene>
    <name evidence="10" type="primary">miaA</name>
    <name evidence="14" type="ORF">C7460_11493</name>
</gene>
<protein>
    <recommendedName>
        <fullName evidence="10">tRNA dimethylallyltransferase</fullName>
        <ecNumber evidence="10">2.5.1.75</ecNumber>
    </recommendedName>
    <alternativeName>
        <fullName evidence="10">Dimethylallyl diphosphate:tRNA dimethylallyltransferase</fullName>
        <shortName evidence="10">DMAPP:tRNA dimethylallyltransferase</shortName>
        <shortName evidence="10">DMATase</shortName>
    </alternativeName>
    <alternativeName>
        <fullName evidence="10">Isopentenyl-diphosphate:tRNA isopentenyltransferase</fullName>
        <shortName evidence="10">IPP transferase</shortName>
        <shortName evidence="10">IPPT</shortName>
        <shortName evidence="10">IPTase</shortName>
    </alternativeName>
</protein>
<comment type="subunit">
    <text evidence="10">Monomer.</text>
</comment>
<dbReference type="OrthoDB" id="9776390at2"/>
<evidence type="ECO:0000256" key="11">
    <source>
        <dbReference type="RuleBase" id="RU003783"/>
    </source>
</evidence>
<feature type="region of interest" description="Interaction with substrate tRNA" evidence="10">
    <location>
        <begin position="38"/>
        <end position="41"/>
    </location>
</feature>
<evidence type="ECO:0000256" key="5">
    <source>
        <dbReference type="ARBA" id="ARBA00022694"/>
    </source>
</evidence>
<comment type="similarity">
    <text evidence="3 10 13">Belongs to the IPP transferase family.</text>
</comment>
<dbReference type="EC" id="2.5.1.75" evidence="10"/>
<evidence type="ECO:0000256" key="7">
    <source>
        <dbReference type="ARBA" id="ARBA00022840"/>
    </source>
</evidence>
<keyword evidence="7 10" id="KW-0067">ATP-binding</keyword>
<sequence length="307" mass="35537">MSAKTKILLSVVGPTAVGKTAFAIQLAQHFKTEIISADSRQFYREMEIGTAKPDADELAAARHHFINSHAIQEHYSVGMYERDALLLLDRLFQKYDVVIAVGGSGLFFKALWEGLDDMPEVDLNVRAQLNATFQKEGLDPLLKELEAEDPIYYDQVDRHNHQRVIRALEVIRSSGKPFSAFRKGEDADKPKRPFTNVKVGLTMDREVLFDRINQRMDQMIAQGLFKEAMDLMPYKDHNALQTVGYTEIFRYLEGAYDKEEAIRLLKRNSRRYAKRQMTWFRRDEEIKWVKPDDFQEVIRSVSELLDA</sequence>
<keyword evidence="4 10" id="KW-0808">Transferase</keyword>
<feature type="site" description="Interaction with substrate tRNA" evidence="10">
    <location>
        <position position="126"/>
    </location>
</feature>
<dbReference type="GO" id="GO:0006400">
    <property type="term" value="P:tRNA modification"/>
    <property type="evidence" value="ECO:0007669"/>
    <property type="project" value="TreeGrafter"/>
</dbReference>
<evidence type="ECO:0000256" key="2">
    <source>
        <dbReference type="ARBA" id="ARBA00003213"/>
    </source>
</evidence>
<reference evidence="14 15" key="1">
    <citation type="submission" date="2018-07" db="EMBL/GenBank/DDBJ databases">
        <title>Genomic Encyclopedia of Type Strains, Phase IV (KMG-IV): sequencing the most valuable type-strain genomes for metagenomic binning, comparative biology and taxonomic classification.</title>
        <authorList>
            <person name="Goeker M."/>
        </authorList>
    </citation>
    <scope>NUCLEOTIDE SEQUENCE [LARGE SCALE GENOMIC DNA]</scope>
    <source>
        <strain evidence="14 15">DSM 4134</strain>
    </source>
</reference>
<comment type="caution">
    <text evidence="10">Lacks conserved residue(s) required for the propagation of feature annotation.</text>
</comment>
<comment type="catalytic activity">
    <reaction evidence="9 10 11">
        <text>adenosine(37) in tRNA + dimethylallyl diphosphate = N(6)-dimethylallyladenosine(37) in tRNA + diphosphate</text>
        <dbReference type="Rhea" id="RHEA:26482"/>
        <dbReference type="Rhea" id="RHEA-COMP:10162"/>
        <dbReference type="Rhea" id="RHEA-COMP:10375"/>
        <dbReference type="ChEBI" id="CHEBI:33019"/>
        <dbReference type="ChEBI" id="CHEBI:57623"/>
        <dbReference type="ChEBI" id="CHEBI:74411"/>
        <dbReference type="ChEBI" id="CHEBI:74415"/>
        <dbReference type="EC" id="2.5.1.75"/>
    </reaction>
</comment>
<evidence type="ECO:0000256" key="9">
    <source>
        <dbReference type="ARBA" id="ARBA00049563"/>
    </source>
</evidence>
<dbReference type="Gene3D" id="3.40.50.300">
    <property type="entry name" value="P-loop containing nucleotide triphosphate hydrolases"/>
    <property type="match status" value="1"/>
</dbReference>
<dbReference type="InterPro" id="IPR039657">
    <property type="entry name" value="Dimethylallyltransferase"/>
</dbReference>
<evidence type="ECO:0000313" key="14">
    <source>
        <dbReference type="EMBL" id="RED96635.1"/>
    </source>
</evidence>
<keyword evidence="8 10" id="KW-0460">Magnesium</keyword>
<dbReference type="Gene3D" id="1.10.20.140">
    <property type="match status" value="1"/>
</dbReference>
<feature type="region of interest" description="Interaction with substrate tRNA" evidence="10">
    <location>
        <begin position="162"/>
        <end position="166"/>
    </location>
</feature>
<evidence type="ECO:0000256" key="6">
    <source>
        <dbReference type="ARBA" id="ARBA00022741"/>
    </source>
</evidence>
<proteinExistence type="inferred from homology"/>
<feature type="binding site" evidence="10">
    <location>
        <begin position="13"/>
        <end position="20"/>
    </location>
    <ligand>
        <name>ATP</name>
        <dbReference type="ChEBI" id="CHEBI:30616"/>
    </ligand>
</feature>
<dbReference type="SUPFAM" id="SSF52540">
    <property type="entry name" value="P-loop containing nucleoside triphosphate hydrolases"/>
    <property type="match status" value="2"/>
</dbReference>
<dbReference type="AlphaFoldDB" id="A0A3D9L2H0"/>
<dbReference type="EMBL" id="QREG01000014">
    <property type="protein sequence ID" value="RED96635.1"/>
    <property type="molecule type" value="Genomic_DNA"/>
</dbReference>
<comment type="caution">
    <text evidence="14">The sequence shown here is derived from an EMBL/GenBank/DDBJ whole genome shotgun (WGS) entry which is preliminary data.</text>
</comment>
<dbReference type="GO" id="GO:0052381">
    <property type="term" value="F:tRNA dimethylallyltransferase activity"/>
    <property type="evidence" value="ECO:0007669"/>
    <property type="project" value="UniProtKB-UniRule"/>
</dbReference>
<dbReference type="InterPro" id="IPR027417">
    <property type="entry name" value="P-loop_NTPase"/>
</dbReference>
<evidence type="ECO:0000313" key="15">
    <source>
        <dbReference type="Proteomes" id="UP000256779"/>
    </source>
</evidence>
<dbReference type="Pfam" id="PF01715">
    <property type="entry name" value="IPPT"/>
    <property type="match status" value="1"/>
</dbReference>
<feature type="binding site" evidence="10">
    <location>
        <begin position="15"/>
        <end position="20"/>
    </location>
    <ligand>
        <name>substrate</name>
    </ligand>
</feature>
<evidence type="ECO:0000256" key="12">
    <source>
        <dbReference type="RuleBase" id="RU003784"/>
    </source>
</evidence>
<comment type="function">
    <text evidence="2 10 12">Catalyzes the transfer of a dimethylallyl group onto the adenine at position 37 in tRNAs that read codons beginning with uridine, leading to the formation of N6-(dimethylallyl)adenosine (i(6)A).</text>
</comment>